<dbReference type="EMBL" id="ML120357">
    <property type="protein sequence ID" value="RPB04628.1"/>
    <property type="molecule type" value="Genomic_DNA"/>
</dbReference>
<gene>
    <name evidence="1" type="ORF">L873DRAFT_1666095</name>
</gene>
<proteinExistence type="predicted"/>
<name>A0A3N4K509_9PEZI</name>
<dbReference type="AlphaFoldDB" id="A0A3N4K509"/>
<protein>
    <submittedName>
        <fullName evidence="1">Uncharacterized protein</fullName>
    </submittedName>
</protein>
<reference evidence="1 2" key="1">
    <citation type="journal article" date="2018" name="Nat. Ecol. Evol.">
        <title>Pezizomycetes genomes reveal the molecular basis of ectomycorrhizal truffle lifestyle.</title>
        <authorList>
            <person name="Murat C."/>
            <person name="Payen T."/>
            <person name="Noel B."/>
            <person name="Kuo A."/>
            <person name="Morin E."/>
            <person name="Chen J."/>
            <person name="Kohler A."/>
            <person name="Krizsan K."/>
            <person name="Balestrini R."/>
            <person name="Da Silva C."/>
            <person name="Montanini B."/>
            <person name="Hainaut M."/>
            <person name="Levati E."/>
            <person name="Barry K.W."/>
            <person name="Belfiori B."/>
            <person name="Cichocki N."/>
            <person name="Clum A."/>
            <person name="Dockter R.B."/>
            <person name="Fauchery L."/>
            <person name="Guy J."/>
            <person name="Iotti M."/>
            <person name="Le Tacon F."/>
            <person name="Lindquist E.A."/>
            <person name="Lipzen A."/>
            <person name="Malagnac F."/>
            <person name="Mello A."/>
            <person name="Molinier V."/>
            <person name="Miyauchi S."/>
            <person name="Poulain J."/>
            <person name="Riccioni C."/>
            <person name="Rubini A."/>
            <person name="Sitrit Y."/>
            <person name="Splivallo R."/>
            <person name="Traeger S."/>
            <person name="Wang M."/>
            <person name="Zifcakova L."/>
            <person name="Wipf D."/>
            <person name="Zambonelli A."/>
            <person name="Paolocci F."/>
            <person name="Nowrousian M."/>
            <person name="Ottonello S."/>
            <person name="Baldrian P."/>
            <person name="Spatafora J.W."/>
            <person name="Henrissat B."/>
            <person name="Nagy L.G."/>
            <person name="Aury J.M."/>
            <person name="Wincker P."/>
            <person name="Grigoriev I.V."/>
            <person name="Bonfante P."/>
            <person name="Martin F.M."/>
        </authorList>
    </citation>
    <scope>NUCLEOTIDE SEQUENCE [LARGE SCALE GENOMIC DNA]</scope>
    <source>
        <strain evidence="1 2">120613-1</strain>
    </source>
</reference>
<keyword evidence="2" id="KW-1185">Reference proteome</keyword>
<accession>A0A3N4K509</accession>
<evidence type="ECO:0000313" key="2">
    <source>
        <dbReference type="Proteomes" id="UP000276215"/>
    </source>
</evidence>
<feature type="non-terminal residue" evidence="1">
    <location>
        <position position="1"/>
    </location>
</feature>
<dbReference type="Proteomes" id="UP000276215">
    <property type="component" value="Unassembled WGS sequence"/>
</dbReference>
<organism evidence="1 2">
    <name type="scientific">Choiromyces venosus 120613-1</name>
    <dbReference type="NCBI Taxonomy" id="1336337"/>
    <lineage>
        <taxon>Eukaryota</taxon>
        <taxon>Fungi</taxon>
        <taxon>Dikarya</taxon>
        <taxon>Ascomycota</taxon>
        <taxon>Pezizomycotina</taxon>
        <taxon>Pezizomycetes</taxon>
        <taxon>Pezizales</taxon>
        <taxon>Tuberaceae</taxon>
        <taxon>Choiromyces</taxon>
    </lineage>
</organism>
<sequence>TDELTFSTAGFRCCPWFLYRAEEEFHLDCINETWKSKRLGVKKENRDDIL</sequence>
<dbReference type="OrthoDB" id="2242158at2759"/>
<evidence type="ECO:0000313" key="1">
    <source>
        <dbReference type="EMBL" id="RPB04628.1"/>
    </source>
</evidence>